<dbReference type="SUPFAM" id="SSF46785">
    <property type="entry name" value="Winged helix' DNA-binding domain"/>
    <property type="match status" value="1"/>
</dbReference>
<dbReference type="Gene3D" id="1.10.10.10">
    <property type="entry name" value="Winged helix-like DNA-binding domain superfamily/Winged helix DNA-binding domain"/>
    <property type="match status" value="1"/>
</dbReference>
<accession>A0A380WR83</accession>
<feature type="domain" description="HTH marR-type" evidence="1">
    <location>
        <begin position="48"/>
        <end position="99"/>
    </location>
</feature>
<dbReference type="GO" id="GO:0003700">
    <property type="term" value="F:DNA-binding transcription factor activity"/>
    <property type="evidence" value="ECO:0007669"/>
    <property type="project" value="InterPro"/>
</dbReference>
<evidence type="ECO:0000313" key="3">
    <source>
        <dbReference type="Proteomes" id="UP000254701"/>
    </source>
</evidence>
<sequence length="152" mass="16779">MVKQLDENAEKPLPDHVGWRLWQASRAWQAEFAEAMRAAGHGWFSESRAGLLGHIARRGTRQAALIERASISKQAVQQLLDGLEAEGVIERAPDLEDKRGKLVLYTAKGLAALDDGDAIKLDIEKRYRQHLGEGGFDALMAALRALAEPQAR</sequence>
<dbReference type="InterPro" id="IPR000835">
    <property type="entry name" value="HTH_MarR-typ"/>
</dbReference>
<name>A0A380WR83_AMIAI</name>
<dbReference type="PANTHER" id="PTHR33164">
    <property type="entry name" value="TRANSCRIPTIONAL REGULATOR, MARR FAMILY"/>
    <property type="match status" value="1"/>
</dbReference>
<evidence type="ECO:0000313" key="2">
    <source>
        <dbReference type="EMBL" id="SUU91305.1"/>
    </source>
</evidence>
<dbReference type="InterPro" id="IPR036390">
    <property type="entry name" value="WH_DNA-bd_sf"/>
</dbReference>
<dbReference type="RefSeq" id="WP_115733198.1">
    <property type="nucleotide sequence ID" value="NZ_BAAAVY010000037.1"/>
</dbReference>
<reference evidence="2 3" key="1">
    <citation type="submission" date="2018-06" db="EMBL/GenBank/DDBJ databases">
        <authorList>
            <consortium name="Pathogen Informatics"/>
            <person name="Doyle S."/>
        </authorList>
    </citation>
    <scope>NUCLEOTIDE SEQUENCE [LARGE SCALE GENOMIC DNA]</scope>
    <source>
        <strain evidence="2 3">NCTC10684</strain>
    </source>
</reference>
<dbReference type="PANTHER" id="PTHR33164:SF57">
    <property type="entry name" value="MARR-FAMILY TRANSCRIPTIONAL REGULATOR"/>
    <property type="match status" value="1"/>
</dbReference>
<protein>
    <submittedName>
        <fullName evidence="2">MarR family</fullName>
    </submittedName>
</protein>
<organism evidence="2 3">
    <name type="scientific">Aminobacter aminovorans</name>
    <name type="common">Chelatobacter heintzii</name>
    <dbReference type="NCBI Taxonomy" id="83263"/>
    <lineage>
        <taxon>Bacteria</taxon>
        <taxon>Pseudomonadati</taxon>
        <taxon>Pseudomonadota</taxon>
        <taxon>Alphaproteobacteria</taxon>
        <taxon>Hyphomicrobiales</taxon>
        <taxon>Phyllobacteriaceae</taxon>
        <taxon>Aminobacter</taxon>
    </lineage>
</organism>
<dbReference type="GO" id="GO:0006950">
    <property type="term" value="P:response to stress"/>
    <property type="evidence" value="ECO:0007669"/>
    <property type="project" value="TreeGrafter"/>
</dbReference>
<evidence type="ECO:0000259" key="1">
    <source>
        <dbReference type="Pfam" id="PF12802"/>
    </source>
</evidence>
<dbReference type="InterPro" id="IPR036388">
    <property type="entry name" value="WH-like_DNA-bd_sf"/>
</dbReference>
<gene>
    <name evidence="2" type="ORF">NCTC10684_04568</name>
</gene>
<dbReference type="Pfam" id="PF12802">
    <property type="entry name" value="MarR_2"/>
    <property type="match status" value="1"/>
</dbReference>
<dbReference type="AlphaFoldDB" id="A0A380WR83"/>
<dbReference type="EMBL" id="UFSM01000001">
    <property type="protein sequence ID" value="SUU91305.1"/>
    <property type="molecule type" value="Genomic_DNA"/>
</dbReference>
<dbReference type="Proteomes" id="UP000254701">
    <property type="component" value="Unassembled WGS sequence"/>
</dbReference>
<proteinExistence type="predicted"/>
<dbReference type="OrthoDB" id="582199at2"/>
<dbReference type="InterPro" id="IPR039422">
    <property type="entry name" value="MarR/SlyA-like"/>
</dbReference>